<reference evidence="10" key="1">
    <citation type="submission" date="2015-09" db="EMBL/GenBank/DDBJ databases">
        <authorList>
            <person name="Shao Z."/>
            <person name="Wang L."/>
        </authorList>
    </citation>
    <scope>NUCLEOTIDE SEQUENCE [LARGE SCALE GENOMIC DNA]</scope>
    <source>
        <strain evidence="10">F13-1</strain>
    </source>
</reference>
<dbReference type="InterPro" id="IPR042087">
    <property type="entry name" value="DNA_pol_B_thumb"/>
</dbReference>
<keyword evidence="4 7" id="KW-0239">DNA-directed DNA polymerase</keyword>
<dbReference type="InterPro" id="IPR001494">
    <property type="entry name" value="Importin-beta_N"/>
</dbReference>
<keyword evidence="3 7" id="KW-0548">Nucleotidyltransferase</keyword>
<dbReference type="FunFam" id="1.10.132.60:FF:000008">
    <property type="entry name" value="DNA polymerase"/>
    <property type="match status" value="1"/>
</dbReference>
<dbReference type="InterPro" id="IPR036397">
    <property type="entry name" value="RNaseH_sf"/>
</dbReference>
<sequence length="782" mass="88773">MNQIEQGFILSRHSRDVQGHTEICYWLCTEQGPVRLLLAGERPLFMVPVAERERVTGLLTAAGIDSQWAEPGLQSFEHQPVAVLYFPTLAAHRAAAQWLRREGVTVYEDDFRLHERFLISRFIRGSLAFTGQEQRRDGYRQLVGARLKAADWRPRFRVLSLDIECSARGELYSIGLYGEQLARVLMIGEPEPADTDIRWLADEPALLRALEQEISAHDPDILIGWNLVGFDFRTLLARAACHHLKLRLGRGGEVAHLREQSLTGQVFLTLPGRVAIDGIEALKTACYQFDSFSLESVAQQLLGRGKQTEDVANRLAAISRDFRHNKPKLAAYNLEDCRLVWDIFEQTRLLDFLRLRSQLTGLELDRVGGSVAAFTQVYLPHLHRAGFVAPNLPAGGGLASPGGYVMDSRPGLYRHVLVLDFKSLYPSIIRTFRIDPLGLVLGLEEEDAIPGFRGGRFSRHHHFLPAIIERLWRERDQAKRERDGPRSQAIKILMNSFYGVLGSGGCRFFDTRLASSITLRGHEIMQQSARWIEGEGHEVIYGDTDSVFVLLEGDHDEASASREGRRLAALVSGRWREKLAAQLQLESFLELQFESYFARFLMPTIRGREQGSKKRYAGLQLKNGVGELVFKGMETVRSDWTPLARQFQTELYRLVFADRDPSDFIRQTLAQTLAGERDADLVYRKRLRRPLAQYVKSQPPQVRAARLADEHNVRRGLPLRYQHKGVIRYLITVNGPEPEEYRLSAIDYQHYIDRQLKPVADAILPFAGLSFDALSGQQLGLF</sequence>
<evidence type="ECO:0000256" key="5">
    <source>
        <dbReference type="ARBA" id="ARBA00023125"/>
    </source>
</evidence>
<dbReference type="Gene3D" id="3.30.420.10">
    <property type="entry name" value="Ribonuclease H-like superfamily/Ribonuclease H"/>
    <property type="match status" value="1"/>
</dbReference>
<dbReference type="GO" id="GO:0009432">
    <property type="term" value="P:SOS response"/>
    <property type="evidence" value="ECO:0007669"/>
    <property type="project" value="TreeGrafter"/>
</dbReference>
<dbReference type="Pfam" id="PF21474">
    <property type="entry name" value="DNApolII_N"/>
    <property type="match status" value="1"/>
</dbReference>
<dbReference type="Pfam" id="PF00136">
    <property type="entry name" value="DNA_pol_B"/>
    <property type="match status" value="1"/>
</dbReference>
<dbReference type="Pfam" id="PF03104">
    <property type="entry name" value="DNA_pol_B_exo1"/>
    <property type="match status" value="1"/>
</dbReference>
<dbReference type="EC" id="2.7.7.7" evidence="7"/>
<dbReference type="RefSeq" id="WP_096778713.1">
    <property type="nucleotide sequence ID" value="NZ_CP012621.1"/>
</dbReference>
<dbReference type="GO" id="GO:0045004">
    <property type="term" value="P:DNA replication proofreading"/>
    <property type="evidence" value="ECO:0007669"/>
    <property type="project" value="TreeGrafter"/>
</dbReference>
<comment type="similarity">
    <text evidence="1 7">Belongs to the DNA polymerase type-B family.</text>
</comment>
<dbReference type="SUPFAM" id="SSF56672">
    <property type="entry name" value="DNA/RNA polymerases"/>
    <property type="match status" value="1"/>
</dbReference>
<dbReference type="InterPro" id="IPR043502">
    <property type="entry name" value="DNA/RNA_pol_sf"/>
</dbReference>
<feature type="domain" description="Importin N-terminal" evidence="8">
    <location>
        <begin position="581"/>
        <end position="675"/>
    </location>
</feature>
<evidence type="ECO:0000259" key="8">
    <source>
        <dbReference type="PROSITE" id="PS50166"/>
    </source>
</evidence>
<evidence type="ECO:0000256" key="1">
    <source>
        <dbReference type="ARBA" id="ARBA00005755"/>
    </source>
</evidence>
<dbReference type="GO" id="GO:0000166">
    <property type="term" value="F:nucleotide binding"/>
    <property type="evidence" value="ECO:0007669"/>
    <property type="project" value="InterPro"/>
</dbReference>
<dbReference type="GO" id="GO:0003887">
    <property type="term" value="F:DNA-directed DNA polymerase activity"/>
    <property type="evidence" value="ECO:0007669"/>
    <property type="project" value="UniProtKB-KW"/>
</dbReference>
<proteinExistence type="inferred from homology"/>
<dbReference type="PROSITE" id="PS50166">
    <property type="entry name" value="IMPORTIN_B_NT"/>
    <property type="match status" value="1"/>
</dbReference>
<evidence type="ECO:0000313" key="9">
    <source>
        <dbReference type="EMBL" id="ATG73351.1"/>
    </source>
</evidence>
<dbReference type="PRINTS" id="PR00106">
    <property type="entry name" value="DNAPOLB"/>
</dbReference>
<dbReference type="InterPro" id="IPR006134">
    <property type="entry name" value="DNA-dir_DNA_pol_B_multi_dom"/>
</dbReference>
<dbReference type="InterPro" id="IPR050240">
    <property type="entry name" value="DNA_pol_type-B"/>
</dbReference>
<dbReference type="InterPro" id="IPR017964">
    <property type="entry name" value="DNA-dir_DNA_pol_B_CS"/>
</dbReference>
<dbReference type="Gene3D" id="3.90.1600.10">
    <property type="entry name" value="Palm domain of DNA polymerase"/>
    <property type="match status" value="2"/>
</dbReference>
<dbReference type="NCBIfam" id="NF004421">
    <property type="entry name" value="PRK05762.1-2"/>
    <property type="match status" value="1"/>
</dbReference>
<evidence type="ECO:0000256" key="7">
    <source>
        <dbReference type="RuleBase" id="RU000442"/>
    </source>
</evidence>
<evidence type="ECO:0000256" key="2">
    <source>
        <dbReference type="ARBA" id="ARBA00022679"/>
    </source>
</evidence>
<gene>
    <name evidence="9" type="ORF">AN401_05300</name>
</gene>
<keyword evidence="7" id="KW-0235">DNA replication</keyword>
<keyword evidence="2 7" id="KW-0808">Transferase</keyword>
<evidence type="ECO:0000256" key="6">
    <source>
        <dbReference type="ARBA" id="ARBA00049244"/>
    </source>
</evidence>
<dbReference type="InterPro" id="IPR012337">
    <property type="entry name" value="RNaseH-like_sf"/>
</dbReference>
<dbReference type="Proteomes" id="UP000217763">
    <property type="component" value="Chromosome"/>
</dbReference>
<dbReference type="SMART" id="SM00486">
    <property type="entry name" value="POLBc"/>
    <property type="match status" value="1"/>
</dbReference>
<accession>A0A291HMP8</accession>
<evidence type="ECO:0000256" key="3">
    <source>
        <dbReference type="ARBA" id="ARBA00022695"/>
    </source>
</evidence>
<dbReference type="KEGG" id="zdf:AN401_05300"/>
<dbReference type="InterPro" id="IPR023211">
    <property type="entry name" value="DNA_pol_palm_dom_sf"/>
</dbReference>
<dbReference type="PANTHER" id="PTHR10322">
    <property type="entry name" value="DNA POLYMERASE CATALYTIC SUBUNIT"/>
    <property type="match status" value="1"/>
</dbReference>
<dbReference type="InterPro" id="IPR006172">
    <property type="entry name" value="DNA-dir_DNA_pol_B"/>
</dbReference>
<dbReference type="SUPFAM" id="SSF53098">
    <property type="entry name" value="Ribonuclease H-like"/>
    <property type="match status" value="1"/>
</dbReference>
<dbReference type="Gene3D" id="2.40.50.590">
    <property type="match status" value="2"/>
</dbReference>
<dbReference type="InterPro" id="IPR006133">
    <property type="entry name" value="DNA-dir_DNA_pol_B_exonuc"/>
</dbReference>
<dbReference type="CDD" id="cd05784">
    <property type="entry name" value="DNA_polB_II_exo"/>
    <property type="match status" value="1"/>
</dbReference>
<dbReference type="FunFam" id="3.90.1600.10:FF:000030">
    <property type="entry name" value="DNA polymerase II"/>
    <property type="match status" value="1"/>
</dbReference>
<organism evidence="9 10">
    <name type="scientific">Zobellella denitrificans</name>
    <dbReference type="NCBI Taxonomy" id="347534"/>
    <lineage>
        <taxon>Bacteria</taxon>
        <taxon>Pseudomonadati</taxon>
        <taxon>Pseudomonadota</taxon>
        <taxon>Gammaproteobacteria</taxon>
        <taxon>Aeromonadales</taxon>
        <taxon>Aeromonadaceae</taxon>
        <taxon>Zobellella</taxon>
    </lineage>
</organism>
<protein>
    <recommendedName>
        <fullName evidence="7">DNA polymerase</fullName>
        <ecNumber evidence="7">2.7.7.7</ecNumber>
    </recommendedName>
</protein>
<name>A0A291HMP8_9GAMM</name>
<keyword evidence="5 7" id="KW-0238">DNA-binding</keyword>
<dbReference type="GO" id="GO:0031267">
    <property type="term" value="F:small GTPase binding"/>
    <property type="evidence" value="ECO:0007669"/>
    <property type="project" value="InterPro"/>
</dbReference>
<dbReference type="PROSITE" id="PS00116">
    <property type="entry name" value="DNA_POLYMERASE_B"/>
    <property type="match status" value="1"/>
</dbReference>
<keyword evidence="10" id="KW-1185">Reference proteome</keyword>
<evidence type="ECO:0000313" key="10">
    <source>
        <dbReference type="Proteomes" id="UP000217763"/>
    </source>
</evidence>
<comment type="catalytic activity">
    <reaction evidence="6 7">
        <text>DNA(n) + a 2'-deoxyribonucleoside 5'-triphosphate = DNA(n+1) + diphosphate</text>
        <dbReference type="Rhea" id="RHEA:22508"/>
        <dbReference type="Rhea" id="RHEA-COMP:17339"/>
        <dbReference type="Rhea" id="RHEA-COMP:17340"/>
        <dbReference type="ChEBI" id="CHEBI:33019"/>
        <dbReference type="ChEBI" id="CHEBI:61560"/>
        <dbReference type="ChEBI" id="CHEBI:173112"/>
        <dbReference type="EC" id="2.7.7.7"/>
    </reaction>
</comment>
<dbReference type="GO" id="GO:0006886">
    <property type="term" value="P:intracellular protein transport"/>
    <property type="evidence" value="ECO:0007669"/>
    <property type="project" value="InterPro"/>
</dbReference>
<dbReference type="CDD" id="cd05537">
    <property type="entry name" value="POLBc_Pol_II"/>
    <property type="match status" value="1"/>
</dbReference>
<evidence type="ECO:0000256" key="4">
    <source>
        <dbReference type="ARBA" id="ARBA00022932"/>
    </source>
</evidence>
<dbReference type="PANTHER" id="PTHR10322:SF23">
    <property type="entry name" value="DNA POLYMERASE DELTA CATALYTIC SUBUNIT"/>
    <property type="match status" value="1"/>
</dbReference>
<dbReference type="EMBL" id="CP012621">
    <property type="protein sequence ID" value="ATG73351.1"/>
    <property type="molecule type" value="Genomic_DNA"/>
</dbReference>
<dbReference type="Gene3D" id="1.10.132.60">
    <property type="entry name" value="DNA polymerase family B, C-terminal domain"/>
    <property type="match status" value="1"/>
</dbReference>
<dbReference type="GO" id="GO:0008296">
    <property type="term" value="F:3'-5'-DNA exonuclease activity"/>
    <property type="evidence" value="ECO:0007669"/>
    <property type="project" value="TreeGrafter"/>
</dbReference>
<dbReference type="AlphaFoldDB" id="A0A291HMP8"/>
<dbReference type="GO" id="GO:0003677">
    <property type="term" value="F:DNA binding"/>
    <property type="evidence" value="ECO:0007669"/>
    <property type="project" value="UniProtKB-KW"/>
</dbReference>